<accession>A0ABS6FHG4</accession>
<gene>
    <name evidence="1" type="ORF">KQI68_07125</name>
</gene>
<dbReference type="RefSeq" id="WP_216549445.1">
    <property type="nucleotide sequence ID" value="NZ_JAHLQO010000004.1"/>
</dbReference>
<evidence type="ECO:0000313" key="2">
    <source>
        <dbReference type="Proteomes" id="UP000783742"/>
    </source>
</evidence>
<keyword evidence="2" id="KW-1185">Reference proteome</keyword>
<protein>
    <recommendedName>
        <fullName evidence="3">HTH domain</fullName>
    </recommendedName>
</protein>
<dbReference type="Proteomes" id="UP000783742">
    <property type="component" value="Unassembled WGS sequence"/>
</dbReference>
<sequence>MDKKNNGKISQEDSILTYIKSRDFASVRELTKYFNLSSERKTRRIIERLRELGEPICISSKGYYYSKDPLEIDKTIQKLLSQAQGQIRTAKNLKLAKQKLEMVN</sequence>
<comment type="caution">
    <text evidence="1">The sequence shown here is derived from an EMBL/GenBank/DDBJ whole genome shotgun (WGS) entry which is preliminary data.</text>
</comment>
<reference evidence="1 2" key="1">
    <citation type="submission" date="2021-06" db="EMBL/GenBank/DDBJ databases">
        <authorList>
            <person name="Sun Q."/>
            <person name="Li D."/>
        </authorList>
    </citation>
    <scope>NUCLEOTIDE SEQUENCE [LARGE SCALE GENOMIC DNA]</scope>
    <source>
        <strain evidence="1 2">MSJ-1</strain>
    </source>
</reference>
<organism evidence="1 2">
    <name type="scientific">Peptoniphilus ovalis</name>
    <dbReference type="NCBI Taxonomy" id="2841503"/>
    <lineage>
        <taxon>Bacteria</taxon>
        <taxon>Bacillati</taxon>
        <taxon>Bacillota</taxon>
        <taxon>Tissierellia</taxon>
        <taxon>Tissierellales</taxon>
        <taxon>Peptoniphilaceae</taxon>
        <taxon>Peptoniphilus</taxon>
    </lineage>
</organism>
<evidence type="ECO:0000313" key="1">
    <source>
        <dbReference type="EMBL" id="MBU5669610.1"/>
    </source>
</evidence>
<name>A0ABS6FHG4_9FIRM</name>
<dbReference type="EMBL" id="JAHLQO010000004">
    <property type="protein sequence ID" value="MBU5669610.1"/>
    <property type="molecule type" value="Genomic_DNA"/>
</dbReference>
<proteinExistence type="predicted"/>
<evidence type="ECO:0008006" key="3">
    <source>
        <dbReference type="Google" id="ProtNLM"/>
    </source>
</evidence>